<evidence type="ECO:0000256" key="3">
    <source>
        <dbReference type="ARBA" id="ARBA00022989"/>
    </source>
</evidence>
<comment type="subcellular location">
    <subcellularLocation>
        <location evidence="1">Membrane</location>
        <topology evidence="1">Single-pass membrane protein</topology>
    </subcellularLocation>
</comment>
<evidence type="ECO:0000256" key="2">
    <source>
        <dbReference type="ARBA" id="ARBA00022692"/>
    </source>
</evidence>
<gene>
    <name evidence="6" type="ORF">Pla100_05580</name>
</gene>
<evidence type="ECO:0000256" key="5">
    <source>
        <dbReference type="SAM" id="Phobius"/>
    </source>
</evidence>
<organism evidence="6 7">
    <name type="scientific">Neorhodopirellula pilleata</name>
    <dbReference type="NCBI Taxonomy" id="2714738"/>
    <lineage>
        <taxon>Bacteria</taxon>
        <taxon>Pseudomonadati</taxon>
        <taxon>Planctomycetota</taxon>
        <taxon>Planctomycetia</taxon>
        <taxon>Pirellulales</taxon>
        <taxon>Pirellulaceae</taxon>
        <taxon>Neorhodopirellula</taxon>
    </lineage>
</organism>
<name>A0A5C6AWV5_9BACT</name>
<evidence type="ECO:0000313" key="7">
    <source>
        <dbReference type="Proteomes" id="UP000316213"/>
    </source>
</evidence>
<evidence type="ECO:0000256" key="4">
    <source>
        <dbReference type="ARBA" id="ARBA00023136"/>
    </source>
</evidence>
<keyword evidence="7" id="KW-1185">Reference proteome</keyword>
<dbReference type="AlphaFoldDB" id="A0A5C6AWV5"/>
<reference evidence="6 7" key="1">
    <citation type="submission" date="2019-02" db="EMBL/GenBank/DDBJ databases">
        <title>Deep-cultivation of Planctomycetes and their phenomic and genomic characterization uncovers novel biology.</title>
        <authorList>
            <person name="Wiegand S."/>
            <person name="Jogler M."/>
            <person name="Boedeker C."/>
            <person name="Pinto D."/>
            <person name="Vollmers J."/>
            <person name="Rivas-Marin E."/>
            <person name="Kohn T."/>
            <person name="Peeters S.H."/>
            <person name="Heuer A."/>
            <person name="Rast P."/>
            <person name="Oberbeckmann S."/>
            <person name="Bunk B."/>
            <person name="Jeske O."/>
            <person name="Meyerdierks A."/>
            <person name="Storesund J.E."/>
            <person name="Kallscheuer N."/>
            <person name="Luecker S."/>
            <person name="Lage O.M."/>
            <person name="Pohl T."/>
            <person name="Merkel B.J."/>
            <person name="Hornburger P."/>
            <person name="Mueller R.-W."/>
            <person name="Bruemmer F."/>
            <person name="Labrenz M."/>
            <person name="Spormann A.M."/>
            <person name="Op Den Camp H."/>
            <person name="Overmann J."/>
            <person name="Amann R."/>
            <person name="Jetten M.S.M."/>
            <person name="Mascher T."/>
            <person name="Medema M.H."/>
            <person name="Devos D.P."/>
            <person name="Kaster A.-K."/>
            <person name="Ovreas L."/>
            <person name="Rohde M."/>
            <person name="Galperin M.Y."/>
            <person name="Jogler C."/>
        </authorList>
    </citation>
    <scope>NUCLEOTIDE SEQUENCE [LARGE SCALE GENOMIC DNA]</scope>
    <source>
        <strain evidence="6 7">Pla100</strain>
    </source>
</reference>
<dbReference type="PANTHER" id="PTHR30168">
    <property type="entry name" value="PUTATIVE MEMBRANE PROTEIN YPFJ"/>
    <property type="match status" value="1"/>
</dbReference>
<evidence type="ECO:0000313" key="6">
    <source>
        <dbReference type="EMBL" id="TWU03629.1"/>
    </source>
</evidence>
<dbReference type="Pfam" id="PF04228">
    <property type="entry name" value="Zn_peptidase"/>
    <property type="match status" value="1"/>
</dbReference>
<dbReference type="PANTHER" id="PTHR30168:SF0">
    <property type="entry name" value="INNER MEMBRANE PROTEIN"/>
    <property type="match status" value="1"/>
</dbReference>
<dbReference type="InterPro" id="IPR007343">
    <property type="entry name" value="Uncharacterised_pept_Zn_put"/>
</dbReference>
<sequence length="287" mass="31618">MRWRGRRQSENVEDRRTMGRPVAAVGGGLGVLVIAVIIALLGGNPQQFLQQAQQAQQNQPAAVQGPGGELTAAEQEAGEFVSTIFADTEDVWTRLFAANELTYQKPVLVLFKDEVDSGCGRASSGTGPFYCPADQKVYLDTAFFGQLARQLNAPGDFAQSYVVAHEVGHHVQKLLGYTDQVDAIRQKVPEVEYNKYSVRLELQADFFAGVMLHHANQMYDFLEPGDVEEALNAAQAIGDDTLQRRSKGYVQPETFNHGTSEQRVRWFSKGFNTGDLTQGDTFGAKQL</sequence>
<proteinExistence type="predicted"/>
<dbReference type="OrthoDB" id="9774900at2"/>
<keyword evidence="2 5" id="KW-0812">Transmembrane</keyword>
<dbReference type="RefSeq" id="WP_146576110.1">
    <property type="nucleotide sequence ID" value="NZ_SJPM01000001.1"/>
</dbReference>
<dbReference type="GO" id="GO:0016020">
    <property type="term" value="C:membrane"/>
    <property type="evidence" value="ECO:0007669"/>
    <property type="project" value="UniProtKB-SubCell"/>
</dbReference>
<dbReference type="Proteomes" id="UP000316213">
    <property type="component" value="Unassembled WGS sequence"/>
</dbReference>
<evidence type="ECO:0000256" key="1">
    <source>
        <dbReference type="ARBA" id="ARBA00004167"/>
    </source>
</evidence>
<protein>
    <submittedName>
        <fullName evidence="6">Putative neutral zinc metallopeptidase</fullName>
    </submittedName>
</protein>
<keyword evidence="4 5" id="KW-0472">Membrane</keyword>
<dbReference type="EMBL" id="SJPM01000001">
    <property type="protein sequence ID" value="TWU03629.1"/>
    <property type="molecule type" value="Genomic_DNA"/>
</dbReference>
<feature type="transmembrane region" description="Helical" evidence="5">
    <location>
        <begin position="21"/>
        <end position="41"/>
    </location>
</feature>
<accession>A0A5C6AWV5</accession>
<comment type="caution">
    <text evidence="6">The sequence shown here is derived from an EMBL/GenBank/DDBJ whole genome shotgun (WGS) entry which is preliminary data.</text>
</comment>
<keyword evidence="3 5" id="KW-1133">Transmembrane helix</keyword>